<proteinExistence type="predicted"/>
<keyword evidence="2" id="KW-1185">Reference proteome</keyword>
<comment type="caution">
    <text evidence="1">The sequence shown here is derived from an EMBL/GenBank/DDBJ whole genome shotgun (WGS) entry which is preliminary data.</text>
</comment>
<protein>
    <submittedName>
        <fullName evidence="1">Uncharacterized protein</fullName>
    </submittedName>
</protein>
<dbReference type="EMBL" id="JAPDGR010001464">
    <property type="protein sequence ID" value="KAJ2982370.1"/>
    <property type="molecule type" value="Genomic_DNA"/>
</dbReference>
<organism evidence="1 2">
    <name type="scientific">Xylaria curta</name>
    <dbReference type="NCBI Taxonomy" id="42375"/>
    <lineage>
        <taxon>Eukaryota</taxon>
        <taxon>Fungi</taxon>
        <taxon>Dikarya</taxon>
        <taxon>Ascomycota</taxon>
        <taxon>Pezizomycotina</taxon>
        <taxon>Sordariomycetes</taxon>
        <taxon>Xylariomycetidae</taxon>
        <taxon>Xylariales</taxon>
        <taxon>Xylariaceae</taxon>
        <taxon>Xylaria</taxon>
    </lineage>
</organism>
<evidence type="ECO:0000313" key="2">
    <source>
        <dbReference type="Proteomes" id="UP001143856"/>
    </source>
</evidence>
<name>A0ACC1NST2_9PEZI</name>
<dbReference type="Proteomes" id="UP001143856">
    <property type="component" value="Unassembled WGS sequence"/>
</dbReference>
<gene>
    <name evidence="1" type="ORF">NUW58_g6455</name>
</gene>
<reference evidence="1" key="1">
    <citation type="submission" date="2022-10" db="EMBL/GenBank/DDBJ databases">
        <title>Genome Sequence of Xylaria curta.</title>
        <authorList>
            <person name="Buettner E."/>
        </authorList>
    </citation>
    <scope>NUCLEOTIDE SEQUENCE</scope>
    <source>
        <strain evidence="1">Babe10</strain>
    </source>
</reference>
<accession>A0ACC1NST2</accession>
<evidence type="ECO:0000313" key="1">
    <source>
        <dbReference type="EMBL" id="KAJ2982370.1"/>
    </source>
</evidence>
<sequence length="224" mass="24603">MDRAYRNFLGRKHGLMKKANVLHRKHDARITVFVEKNNTLFCYQSDPSWPMGNTLSVEPQNKLTPDNFDTVADRVMPAGRDMGATRPGSPYSSGSFSSGGELQAVNEASHVLGTAPAVPTSDQPELVNSPSVLAMREYSPSFLPMLDMELQSGIAQQEGLLPLWDATGVPGGSCLDPSSGSSPPLPKKARYTTPDTHRNDHKSQPGQKRTPIRKSTRYQAKQYF</sequence>